<keyword evidence="6" id="KW-0812">Transmembrane</keyword>
<dbReference type="PROSITE" id="PS50885">
    <property type="entry name" value="HAMP"/>
    <property type="match status" value="1"/>
</dbReference>
<dbReference type="SMART" id="SM00387">
    <property type="entry name" value="HATPase_c"/>
    <property type="match status" value="1"/>
</dbReference>
<sequence>LEGSAFLGAIRVTVSQAPVERILAGLKTRLMVTGGLALVLMTALSLLINKRRMEPLAALAKKMDQTTAENLTEQPLPESHDHSETGMLVQSYNALLTRLDSAMRRARQFSADAAHELRTPLTVLRGETEVALRWTRDPEEFRSTLESNLEEIDRMGRIIEDLLLLAKSEAGELPMEKTQVNLNDLMRDLYQQGKVLGENKGIAVTLELPETEVVQVMGDELRLHQMGLNLVTNGIKYTPTGGRVRIKLQCESDQAVIVVSDTGHGMAPEHLSRIFDRFYRIDKNREQESGAGLGLSIVKWIVEAHEGWITVTSKPNEGSEFKVFLPRISPGKPRNTAS</sequence>
<evidence type="ECO:0000256" key="1">
    <source>
        <dbReference type="ARBA" id="ARBA00000085"/>
    </source>
</evidence>
<dbReference type="InterPro" id="IPR005467">
    <property type="entry name" value="His_kinase_dom"/>
</dbReference>
<dbReference type="PANTHER" id="PTHR45436">
    <property type="entry name" value="SENSOR HISTIDINE KINASE YKOH"/>
    <property type="match status" value="1"/>
</dbReference>
<evidence type="ECO:0000259" key="12">
    <source>
        <dbReference type="PROSITE" id="PS50885"/>
    </source>
</evidence>
<keyword evidence="8" id="KW-1133">Transmembrane helix</keyword>
<dbReference type="InterPro" id="IPR003660">
    <property type="entry name" value="HAMP_dom"/>
</dbReference>
<feature type="non-terminal residue" evidence="13">
    <location>
        <position position="1"/>
    </location>
</feature>
<dbReference type="InterPro" id="IPR050428">
    <property type="entry name" value="TCS_sensor_his_kinase"/>
</dbReference>
<gene>
    <name evidence="13" type="ORF">ENN94_02670</name>
</gene>
<dbReference type="InterPro" id="IPR036890">
    <property type="entry name" value="HATPase_C_sf"/>
</dbReference>
<dbReference type="FunFam" id="1.10.287.130:FF:000001">
    <property type="entry name" value="Two-component sensor histidine kinase"/>
    <property type="match status" value="1"/>
</dbReference>
<evidence type="ECO:0000256" key="9">
    <source>
        <dbReference type="ARBA" id="ARBA00023012"/>
    </source>
</evidence>
<dbReference type="GO" id="GO:0005886">
    <property type="term" value="C:plasma membrane"/>
    <property type="evidence" value="ECO:0007669"/>
    <property type="project" value="TreeGrafter"/>
</dbReference>
<evidence type="ECO:0000313" key="13">
    <source>
        <dbReference type="EMBL" id="HDR46583.1"/>
    </source>
</evidence>
<dbReference type="Gene3D" id="1.10.287.130">
    <property type="match status" value="1"/>
</dbReference>
<evidence type="ECO:0000256" key="7">
    <source>
        <dbReference type="ARBA" id="ARBA00022777"/>
    </source>
</evidence>
<dbReference type="PRINTS" id="PR00344">
    <property type="entry name" value="BCTRLSENSOR"/>
</dbReference>
<dbReference type="InterPro" id="IPR003661">
    <property type="entry name" value="HisK_dim/P_dom"/>
</dbReference>
<dbReference type="Gene3D" id="3.30.565.10">
    <property type="entry name" value="Histidine kinase-like ATPase, C-terminal domain"/>
    <property type="match status" value="1"/>
</dbReference>
<comment type="catalytic activity">
    <reaction evidence="1">
        <text>ATP + protein L-histidine = ADP + protein N-phospho-L-histidine.</text>
        <dbReference type="EC" id="2.7.13.3"/>
    </reaction>
</comment>
<dbReference type="GO" id="GO:0000155">
    <property type="term" value="F:phosphorelay sensor kinase activity"/>
    <property type="evidence" value="ECO:0007669"/>
    <property type="project" value="InterPro"/>
</dbReference>
<keyword evidence="5" id="KW-0808">Transferase</keyword>
<feature type="domain" description="Histidine kinase" evidence="11">
    <location>
        <begin position="112"/>
        <end position="329"/>
    </location>
</feature>
<evidence type="ECO:0000256" key="5">
    <source>
        <dbReference type="ARBA" id="ARBA00022679"/>
    </source>
</evidence>
<dbReference type="Pfam" id="PF00512">
    <property type="entry name" value="HisKA"/>
    <property type="match status" value="1"/>
</dbReference>
<dbReference type="SMART" id="SM00388">
    <property type="entry name" value="HisKA"/>
    <property type="match status" value="1"/>
</dbReference>
<evidence type="ECO:0000256" key="8">
    <source>
        <dbReference type="ARBA" id="ARBA00022989"/>
    </source>
</evidence>
<proteinExistence type="predicted"/>
<feature type="domain" description="HAMP" evidence="12">
    <location>
        <begin position="50"/>
        <end position="104"/>
    </location>
</feature>
<dbReference type="PANTHER" id="PTHR45436:SF15">
    <property type="entry name" value="SENSOR HISTIDINE KINASE CUSS"/>
    <property type="match status" value="1"/>
</dbReference>
<accession>A0A831L785</accession>
<dbReference type="Pfam" id="PF02518">
    <property type="entry name" value="HATPase_c"/>
    <property type="match status" value="1"/>
</dbReference>
<evidence type="ECO:0000256" key="6">
    <source>
        <dbReference type="ARBA" id="ARBA00022692"/>
    </source>
</evidence>
<comment type="caution">
    <text evidence="13">The sequence shown here is derived from an EMBL/GenBank/DDBJ whole genome shotgun (WGS) entry which is preliminary data.</text>
</comment>
<evidence type="ECO:0000259" key="11">
    <source>
        <dbReference type="PROSITE" id="PS50109"/>
    </source>
</evidence>
<protein>
    <recommendedName>
        <fullName evidence="3">histidine kinase</fullName>
        <ecNumber evidence="3">2.7.13.3</ecNumber>
    </recommendedName>
</protein>
<dbReference type="Proteomes" id="UP000886162">
    <property type="component" value="Unassembled WGS sequence"/>
</dbReference>
<dbReference type="EC" id="2.7.13.3" evidence="3"/>
<dbReference type="SUPFAM" id="SSF47384">
    <property type="entry name" value="Homodimeric domain of signal transducing histidine kinase"/>
    <property type="match status" value="1"/>
</dbReference>
<dbReference type="EMBL" id="DSDO01000180">
    <property type="protein sequence ID" value="HDR46583.1"/>
    <property type="molecule type" value="Genomic_DNA"/>
</dbReference>
<dbReference type="SUPFAM" id="SSF55874">
    <property type="entry name" value="ATPase domain of HSP90 chaperone/DNA topoisomerase II/histidine kinase"/>
    <property type="match status" value="1"/>
</dbReference>
<evidence type="ECO:0000256" key="3">
    <source>
        <dbReference type="ARBA" id="ARBA00012438"/>
    </source>
</evidence>
<name>A0A831L785_9BACT</name>
<dbReference type="AlphaFoldDB" id="A0A831L785"/>
<keyword evidence="10" id="KW-0472">Membrane</keyword>
<comment type="subcellular location">
    <subcellularLocation>
        <location evidence="2">Membrane</location>
        <topology evidence="2">Multi-pass membrane protein</topology>
    </subcellularLocation>
</comment>
<evidence type="ECO:0000256" key="4">
    <source>
        <dbReference type="ARBA" id="ARBA00022553"/>
    </source>
</evidence>
<dbReference type="InterPro" id="IPR004358">
    <property type="entry name" value="Sig_transdc_His_kin-like_C"/>
</dbReference>
<keyword evidence="9" id="KW-0902">Two-component regulatory system</keyword>
<dbReference type="PROSITE" id="PS50109">
    <property type="entry name" value="HIS_KIN"/>
    <property type="match status" value="1"/>
</dbReference>
<reference evidence="13" key="1">
    <citation type="journal article" date="2020" name="mSystems">
        <title>Genome- and Community-Level Interaction Insights into Carbon Utilization and Element Cycling Functions of Hydrothermarchaeota in Hydrothermal Sediment.</title>
        <authorList>
            <person name="Zhou Z."/>
            <person name="Liu Y."/>
            <person name="Xu W."/>
            <person name="Pan J."/>
            <person name="Luo Z.H."/>
            <person name="Li M."/>
        </authorList>
    </citation>
    <scope>NUCLEOTIDE SEQUENCE [LARGE SCALE GENOMIC DNA]</scope>
    <source>
        <strain evidence="13">SpSt-1220</strain>
    </source>
</reference>
<dbReference type="InterPro" id="IPR036097">
    <property type="entry name" value="HisK_dim/P_sf"/>
</dbReference>
<organism evidence="13">
    <name type="scientific">Geoalkalibacter subterraneus</name>
    <dbReference type="NCBI Taxonomy" id="483547"/>
    <lineage>
        <taxon>Bacteria</taxon>
        <taxon>Pseudomonadati</taxon>
        <taxon>Thermodesulfobacteriota</taxon>
        <taxon>Desulfuromonadia</taxon>
        <taxon>Desulfuromonadales</taxon>
        <taxon>Geoalkalibacteraceae</taxon>
        <taxon>Geoalkalibacter</taxon>
    </lineage>
</organism>
<dbReference type="FunFam" id="3.30.565.10:FF:000006">
    <property type="entry name" value="Sensor histidine kinase WalK"/>
    <property type="match status" value="1"/>
</dbReference>
<dbReference type="InterPro" id="IPR003594">
    <property type="entry name" value="HATPase_dom"/>
</dbReference>
<keyword evidence="7" id="KW-0418">Kinase</keyword>
<evidence type="ECO:0000256" key="10">
    <source>
        <dbReference type="ARBA" id="ARBA00023136"/>
    </source>
</evidence>
<dbReference type="SMART" id="SM00304">
    <property type="entry name" value="HAMP"/>
    <property type="match status" value="1"/>
</dbReference>
<keyword evidence="4" id="KW-0597">Phosphoprotein</keyword>
<dbReference type="Gene3D" id="6.10.340.10">
    <property type="match status" value="1"/>
</dbReference>
<evidence type="ECO:0000256" key="2">
    <source>
        <dbReference type="ARBA" id="ARBA00004141"/>
    </source>
</evidence>
<dbReference type="CDD" id="cd00082">
    <property type="entry name" value="HisKA"/>
    <property type="match status" value="1"/>
</dbReference>